<evidence type="ECO:0000313" key="2">
    <source>
        <dbReference type="EMBL" id="SUI99268.1"/>
    </source>
</evidence>
<keyword evidence="3" id="KW-1185">Reference proteome</keyword>
<dbReference type="RefSeq" id="WP_115360021.1">
    <property type="nucleotide sequence ID" value="NZ_CP038012.1"/>
</dbReference>
<dbReference type="OrthoDB" id="2974170at2"/>
<dbReference type="EMBL" id="UGYZ01000002">
    <property type="protein sequence ID" value="SUI99268.1"/>
    <property type="molecule type" value="Genomic_DNA"/>
</dbReference>
<organism evidence="2 3">
    <name type="scientific">Sporosarcina pasteurii</name>
    <name type="common">Bacillus pasteurii</name>
    <dbReference type="NCBI Taxonomy" id="1474"/>
    <lineage>
        <taxon>Bacteria</taxon>
        <taxon>Bacillati</taxon>
        <taxon>Bacillota</taxon>
        <taxon>Bacilli</taxon>
        <taxon>Bacillales</taxon>
        <taxon>Caryophanaceae</taxon>
        <taxon>Sporosarcina</taxon>
    </lineage>
</organism>
<gene>
    <name evidence="2" type="ORF">NCTC4822_00538</name>
</gene>
<reference evidence="2 3" key="1">
    <citation type="submission" date="2018-06" db="EMBL/GenBank/DDBJ databases">
        <authorList>
            <consortium name="Pathogen Informatics"/>
            <person name="Doyle S."/>
        </authorList>
    </citation>
    <scope>NUCLEOTIDE SEQUENCE [LARGE SCALE GENOMIC DNA]</scope>
    <source>
        <strain evidence="3">ATCC 11859 / DSM 33 / NCIB 8841 / NCTC 4822</strain>
    </source>
</reference>
<dbReference type="Proteomes" id="UP000254519">
    <property type="component" value="Unassembled WGS sequence"/>
</dbReference>
<sequence>MITAMDKKLSKNEKISRAMTGRKLSPEHRERLSLVKIGTVRTIETRAKIKETLLGENKKHLKKVHPLIPKTSKSRSHLTAIDVKNIRNRYSNEKGASIRKLAEDYNVSRHTIHSIVTYKTWK</sequence>
<accession>A0A380BEY4</accession>
<feature type="region of interest" description="Disordered" evidence="1">
    <location>
        <begin position="1"/>
        <end position="27"/>
    </location>
</feature>
<evidence type="ECO:0000313" key="3">
    <source>
        <dbReference type="Proteomes" id="UP000254519"/>
    </source>
</evidence>
<name>A0A380BEY4_SPOPA</name>
<dbReference type="AlphaFoldDB" id="A0A380BEY4"/>
<protein>
    <submittedName>
        <fullName evidence="2">Uncharacterized protein</fullName>
    </submittedName>
</protein>
<feature type="compositionally biased region" description="Basic and acidic residues" evidence="1">
    <location>
        <begin position="1"/>
        <end position="16"/>
    </location>
</feature>
<evidence type="ECO:0000256" key="1">
    <source>
        <dbReference type="SAM" id="MobiDB-lite"/>
    </source>
</evidence>
<proteinExistence type="predicted"/>